<dbReference type="InterPro" id="IPR052592">
    <property type="entry name" value="LRR-RLK"/>
</dbReference>
<feature type="compositionally biased region" description="Polar residues" evidence="3">
    <location>
        <begin position="33"/>
        <end position="43"/>
    </location>
</feature>
<feature type="compositionally biased region" description="Polar residues" evidence="3">
    <location>
        <begin position="286"/>
        <end position="298"/>
    </location>
</feature>
<keyword evidence="2" id="KW-0677">Repeat</keyword>
<feature type="region of interest" description="Disordered" evidence="3">
    <location>
        <begin position="413"/>
        <end position="477"/>
    </location>
</feature>
<dbReference type="EMBL" id="CAKOGP040002247">
    <property type="protein sequence ID" value="CAJ1966043.1"/>
    <property type="molecule type" value="Genomic_DNA"/>
</dbReference>
<feature type="compositionally biased region" description="Low complexity" evidence="3">
    <location>
        <begin position="435"/>
        <end position="444"/>
    </location>
</feature>
<dbReference type="PANTHER" id="PTHR48054">
    <property type="entry name" value="RECEPTOR KINASE-LIKE PROTEIN XA21"/>
    <property type="match status" value="1"/>
</dbReference>
<dbReference type="SUPFAM" id="SSF52058">
    <property type="entry name" value="L domain-like"/>
    <property type="match status" value="1"/>
</dbReference>
<sequence>MVDSNGAVLGDRLRIEDTDTNTVGRERRISEPLTGSQSLLAHQQQEHDTTQRISFPSPMTTRKKPFSPRLRLAPASPPPQPPSSHYNLFSNQLKAMGTVSASSASNQQQTQGGGILPSPPLSKKPVVDASISQQNQYHSRIATHHWMTAPEGGRASNHRHYDDDDDDVETDHRSDSPKITRAIHSDDSIEDIDSPHRSHPPADGEEQQQEVALLVNESPERQRRNSSSSFAADSSSGPLSPAHDVLSPIRKKQSPMKPITSPRAFGFDGSSHHHIDQYAKGGTLMEENNSNHQFSPQSPIDRRLRQSVERRQRKSGASAMDSSDLEKYLKGKYGKNEDGRSSVYQSSPQTPRDRRIRQSVERRQRKSQTKEASNNHGNDDDSDNDDDDDDDSFEYLVSPGAFSIHSIGAVDQHAKGKLTQHPNTSPDPQPPLSPPFLSDDSPLPTAAGNNRRKSNEQQLTSASCHGPRSHDRNVNSNRIFGDSLHLSLHSPRDTPRVTGTIAARRPQQQVDPPIMRGSQHGRTPMHLGIMPSLIDEGPVGDTPTPSRSVSLDSSMASIGRSMVRVIGDRNLNGDDVGNGDGDDEPNSKADDNCCHQQNRVLWSIVVALVLISAIGFGVGVGARKSSPSGLPPPTLPPNNADPSDDVPLLRPTLAPSNNKDDLLLESLWAWILDEGISDAESLKDLESAPYRALHWLAFQDPLQLPVPVKTADNNSTAMTHEQQAFLERYVASVLYFATNERFDFRVQENSVCSWHTKGNKGIYCRGENAGYSNGDIGVTHIVLPRAFLEGFFPPELCSLPNLVHIDFSHNSLASLPENIGKCSQLESLLLGDNPWGLGTEINGLPSSLFELTNLKELQLYQSFLEVSLPSTIGMLTQLEVLQLTSNKIYGTIPRQLWDLSTLQFLDLGFNDIEGGISSTIFNTNLTHLLLGTNILEGTLPSQIGALANLVQLDLSSNYLTGEVPNEFSLLSNLVALDLSGNFDLTGSLDGLCNSTSMKILPAGDEEEAPCLFFANEQLVCACCTKIED</sequence>
<evidence type="ECO:0000313" key="5">
    <source>
        <dbReference type="Proteomes" id="UP001295423"/>
    </source>
</evidence>
<dbReference type="AlphaFoldDB" id="A0AAD2JN66"/>
<feature type="compositionally biased region" description="Basic and acidic residues" evidence="3">
    <location>
        <begin position="300"/>
        <end position="310"/>
    </location>
</feature>
<feature type="compositionally biased region" description="Basic and acidic residues" evidence="3">
    <location>
        <begin position="170"/>
        <end position="202"/>
    </location>
</feature>
<feature type="compositionally biased region" description="Acidic residues" evidence="3">
    <location>
        <begin position="380"/>
        <end position="393"/>
    </location>
</feature>
<name>A0AAD2JN66_9STRA</name>
<proteinExistence type="predicted"/>
<feature type="compositionally biased region" description="Low complexity" evidence="3">
    <location>
        <begin position="226"/>
        <end position="236"/>
    </location>
</feature>
<comment type="caution">
    <text evidence="4">The sequence shown here is derived from an EMBL/GenBank/DDBJ whole genome shotgun (WGS) entry which is preliminary data.</text>
</comment>
<feature type="compositionally biased region" description="Polar residues" evidence="3">
    <location>
        <begin position="51"/>
        <end position="60"/>
    </location>
</feature>
<dbReference type="PANTHER" id="PTHR48054:SF94">
    <property type="entry name" value="LEUCINE-RICH REPEAT RECEPTOR-LIKE PROTEIN FASCIATED EAR2"/>
    <property type="match status" value="1"/>
</dbReference>
<gene>
    <name evidence="4" type="ORF">CYCCA115_LOCUS21627</name>
</gene>
<feature type="region of interest" description="Disordered" evidence="3">
    <location>
        <begin position="568"/>
        <end position="591"/>
    </location>
</feature>
<dbReference type="Gene3D" id="3.80.10.10">
    <property type="entry name" value="Ribonuclease Inhibitor"/>
    <property type="match status" value="2"/>
</dbReference>
<dbReference type="PROSITE" id="PS51450">
    <property type="entry name" value="LRR"/>
    <property type="match status" value="1"/>
</dbReference>
<dbReference type="InterPro" id="IPR001611">
    <property type="entry name" value="Leu-rich_rpt"/>
</dbReference>
<evidence type="ECO:0000256" key="1">
    <source>
        <dbReference type="ARBA" id="ARBA00022614"/>
    </source>
</evidence>
<feature type="compositionally biased region" description="Basic and acidic residues" evidence="3">
    <location>
        <begin position="324"/>
        <end position="340"/>
    </location>
</feature>
<reference evidence="4" key="1">
    <citation type="submission" date="2023-08" db="EMBL/GenBank/DDBJ databases">
        <authorList>
            <person name="Audoor S."/>
            <person name="Bilcke G."/>
        </authorList>
    </citation>
    <scope>NUCLEOTIDE SEQUENCE</scope>
</reference>
<feature type="compositionally biased region" description="Pro residues" evidence="3">
    <location>
        <begin position="425"/>
        <end position="434"/>
    </location>
</feature>
<keyword evidence="1" id="KW-0433">Leucine-rich repeat</keyword>
<keyword evidence="5" id="KW-1185">Reference proteome</keyword>
<dbReference type="Proteomes" id="UP001295423">
    <property type="component" value="Unassembled WGS sequence"/>
</dbReference>
<protein>
    <submittedName>
        <fullName evidence="4">Uncharacterized protein</fullName>
    </submittedName>
</protein>
<dbReference type="SMART" id="SM00369">
    <property type="entry name" value="LRR_TYP"/>
    <property type="match status" value="3"/>
</dbReference>
<evidence type="ECO:0000256" key="2">
    <source>
        <dbReference type="ARBA" id="ARBA00022737"/>
    </source>
</evidence>
<feature type="region of interest" description="Disordered" evidence="3">
    <location>
        <begin position="150"/>
        <end position="395"/>
    </location>
</feature>
<evidence type="ECO:0000256" key="3">
    <source>
        <dbReference type="SAM" id="MobiDB-lite"/>
    </source>
</evidence>
<feature type="region of interest" description="Disordered" evidence="3">
    <location>
        <begin position="622"/>
        <end position="652"/>
    </location>
</feature>
<dbReference type="InterPro" id="IPR003591">
    <property type="entry name" value="Leu-rich_rpt_typical-subtyp"/>
</dbReference>
<feature type="compositionally biased region" description="Low complexity" evidence="3">
    <location>
        <begin position="100"/>
        <end position="110"/>
    </location>
</feature>
<feature type="compositionally biased region" description="Basic and acidic residues" evidence="3">
    <location>
        <begin position="351"/>
        <end position="362"/>
    </location>
</feature>
<accession>A0AAD2JN66</accession>
<organism evidence="4 5">
    <name type="scientific">Cylindrotheca closterium</name>
    <dbReference type="NCBI Taxonomy" id="2856"/>
    <lineage>
        <taxon>Eukaryota</taxon>
        <taxon>Sar</taxon>
        <taxon>Stramenopiles</taxon>
        <taxon>Ochrophyta</taxon>
        <taxon>Bacillariophyta</taxon>
        <taxon>Bacillariophyceae</taxon>
        <taxon>Bacillariophycidae</taxon>
        <taxon>Bacillariales</taxon>
        <taxon>Bacillariaceae</taxon>
        <taxon>Cylindrotheca</taxon>
    </lineage>
</organism>
<dbReference type="InterPro" id="IPR032675">
    <property type="entry name" value="LRR_dom_sf"/>
</dbReference>
<feature type="region of interest" description="Disordered" evidence="3">
    <location>
        <begin position="18"/>
        <end position="135"/>
    </location>
</feature>
<evidence type="ECO:0000313" key="4">
    <source>
        <dbReference type="EMBL" id="CAJ1966043.1"/>
    </source>
</evidence>
<dbReference type="Pfam" id="PF13855">
    <property type="entry name" value="LRR_8"/>
    <property type="match status" value="2"/>
</dbReference>